<feature type="compositionally biased region" description="Basic and acidic residues" evidence="1">
    <location>
        <begin position="1"/>
        <end position="10"/>
    </location>
</feature>
<sequence>MAKKTNKTEHVLSLLSGTDAAVEKDEKKETEKKGTGQENDTAVQENPAVNRRGNVHVVLANGGEGDPVAEIVKEKLQEELDNYPLPSEEGSSTETETPSEEPAAEAAPGSDEARGKQTSGEAQLPEKEELSQKEEQSPKEQKPEAMDGFVFYNIMESIVQEKAIKYMKQFGNCTCKRCEADTIALALSKLPPKYVVAKTDSISPLLNFYEDHYAGQIIVEITKACIVVNKNPRHNR</sequence>
<feature type="region of interest" description="Disordered" evidence="1">
    <location>
        <begin position="1"/>
        <end position="144"/>
    </location>
</feature>
<feature type="compositionally biased region" description="Basic and acidic residues" evidence="1">
    <location>
        <begin position="21"/>
        <end position="35"/>
    </location>
</feature>
<dbReference type="InterPro" id="IPR019657">
    <property type="entry name" value="ComFB"/>
</dbReference>
<evidence type="ECO:0000313" key="3">
    <source>
        <dbReference type="Proteomes" id="UP000095003"/>
    </source>
</evidence>
<protein>
    <submittedName>
        <fullName evidence="2">Late competence development protein ComFB</fullName>
    </submittedName>
</protein>
<organism evidence="2 3">
    <name type="scientific">Eisenbergiella tayi</name>
    <dbReference type="NCBI Taxonomy" id="1432052"/>
    <lineage>
        <taxon>Bacteria</taxon>
        <taxon>Bacillati</taxon>
        <taxon>Bacillota</taxon>
        <taxon>Clostridia</taxon>
        <taxon>Lachnospirales</taxon>
        <taxon>Lachnospiraceae</taxon>
        <taxon>Eisenbergiella</taxon>
    </lineage>
</organism>
<reference evidence="2 3" key="1">
    <citation type="submission" date="2016-07" db="EMBL/GenBank/DDBJ databases">
        <title>Characterization of isolates of Eisenbergiella tayi derived from blood cultures, using whole genome sequencing.</title>
        <authorList>
            <person name="Burdz T."/>
            <person name="Wiebe D."/>
            <person name="Huynh C."/>
            <person name="Bernard K."/>
        </authorList>
    </citation>
    <scope>NUCLEOTIDE SEQUENCE [LARGE SCALE GENOMIC DNA]</scope>
    <source>
        <strain evidence="2 3">NML 120489</strain>
    </source>
</reference>
<dbReference type="Pfam" id="PF10719">
    <property type="entry name" value="ComFB"/>
    <property type="match status" value="1"/>
</dbReference>
<gene>
    <name evidence="2" type="ORF">BEH84_05643</name>
</gene>
<name>A0A1E3AHU3_9FIRM</name>
<comment type="caution">
    <text evidence="2">The sequence shown here is derived from an EMBL/GenBank/DDBJ whole genome shotgun (WGS) entry which is preliminary data.</text>
</comment>
<dbReference type="RefSeq" id="WP_009250541.1">
    <property type="nucleotide sequence ID" value="NZ_CABMHK010000138.1"/>
</dbReference>
<feature type="compositionally biased region" description="Low complexity" evidence="1">
    <location>
        <begin position="84"/>
        <end position="96"/>
    </location>
</feature>
<dbReference type="Proteomes" id="UP000095003">
    <property type="component" value="Unassembled WGS sequence"/>
</dbReference>
<accession>A0A1E3AHU3</accession>
<evidence type="ECO:0000256" key="1">
    <source>
        <dbReference type="SAM" id="MobiDB-lite"/>
    </source>
</evidence>
<proteinExistence type="predicted"/>
<dbReference type="EMBL" id="MCGI01000006">
    <property type="protein sequence ID" value="ODM08318.1"/>
    <property type="molecule type" value="Genomic_DNA"/>
</dbReference>
<evidence type="ECO:0000313" key="2">
    <source>
        <dbReference type="EMBL" id="ODM08318.1"/>
    </source>
</evidence>
<dbReference type="GeneID" id="29726571"/>
<feature type="compositionally biased region" description="Basic and acidic residues" evidence="1">
    <location>
        <begin position="124"/>
        <end position="144"/>
    </location>
</feature>
<dbReference type="AlphaFoldDB" id="A0A1E3AHU3"/>